<proteinExistence type="inferred from homology"/>
<keyword evidence="3 7" id="KW-0812">Transmembrane</keyword>
<feature type="domain" description="MotA/TolQ/ExbB proton channel" evidence="8">
    <location>
        <begin position="94"/>
        <end position="183"/>
    </location>
</feature>
<accession>A0ABT5XH55</accession>
<keyword evidence="10" id="KW-1185">Reference proteome</keyword>
<feature type="transmembrane region" description="Helical" evidence="7">
    <location>
        <begin position="126"/>
        <end position="150"/>
    </location>
</feature>
<evidence type="ECO:0000313" key="10">
    <source>
        <dbReference type="Proteomes" id="UP001215956"/>
    </source>
</evidence>
<evidence type="ECO:0000256" key="5">
    <source>
        <dbReference type="ARBA" id="ARBA00023136"/>
    </source>
</evidence>
<dbReference type="PANTHER" id="PTHR30625">
    <property type="entry name" value="PROTEIN TOLQ"/>
    <property type="match status" value="1"/>
</dbReference>
<evidence type="ECO:0000259" key="8">
    <source>
        <dbReference type="Pfam" id="PF01618"/>
    </source>
</evidence>
<name>A0ABT5XH55_9EURY</name>
<dbReference type="Proteomes" id="UP001215956">
    <property type="component" value="Unassembled WGS sequence"/>
</dbReference>
<feature type="transmembrane region" description="Helical" evidence="7">
    <location>
        <begin position="162"/>
        <end position="185"/>
    </location>
</feature>
<evidence type="ECO:0000313" key="9">
    <source>
        <dbReference type="EMBL" id="MDF0593832.1"/>
    </source>
</evidence>
<evidence type="ECO:0000256" key="6">
    <source>
        <dbReference type="RuleBase" id="RU004057"/>
    </source>
</evidence>
<evidence type="ECO:0000256" key="3">
    <source>
        <dbReference type="ARBA" id="ARBA00022692"/>
    </source>
</evidence>
<evidence type="ECO:0000256" key="1">
    <source>
        <dbReference type="ARBA" id="ARBA00004651"/>
    </source>
</evidence>
<comment type="caution">
    <text evidence="9">The sequence shown here is derived from an EMBL/GenBank/DDBJ whole genome shotgun (WGS) entry which is preliminary data.</text>
</comment>
<protein>
    <submittedName>
        <fullName evidence="9">MotA/TolQ/ExbB proton channel family protein</fullName>
    </submittedName>
</protein>
<keyword evidence="2" id="KW-1003">Cell membrane</keyword>
<keyword evidence="5 7" id="KW-0472">Membrane</keyword>
<evidence type="ECO:0000256" key="7">
    <source>
        <dbReference type="SAM" id="Phobius"/>
    </source>
</evidence>
<keyword evidence="4 7" id="KW-1133">Transmembrane helix</keyword>
<gene>
    <name evidence="9" type="ORF">P0O24_09590</name>
</gene>
<feature type="transmembrane region" description="Helical" evidence="7">
    <location>
        <begin position="18"/>
        <end position="41"/>
    </location>
</feature>
<dbReference type="EMBL" id="JARFPL010000032">
    <property type="protein sequence ID" value="MDF0593832.1"/>
    <property type="molecule type" value="Genomic_DNA"/>
</dbReference>
<evidence type="ECO:0000256" key="4">
    <source>
        <dbReference type="ARBA" id="ARBA00022989"/>
    </source>
</evidence>
<dbReference type="InterPro" id="IPR050790">
    <property type="entry name" value="ExbB/TolQ_transport"/>
</dbReference>
<dbReference type="RefSeq" id="WP_316969534.1">
    <property type="nucleotide sequence ID" value="NZ_JARFPL010000032.1"/>
</dbReference>
<dbReference type="PANTHER" id="PTHR30625:SF3">
    <property type="entry name" value="TOL-PAL SYSTEM PROTEIN TOLQ"/>
    <property type="match status" value="1"/>
</dbReference>
<organism evidence="9 10">
    <name type="scientific">Candidatus Methanocrinis alkalitolerans</name>
    <dbReference type="NCBI Taxonomy" id="3033395"/>
    <lineage>
        <taxon>Archaea</taxon>
        <taxon>Methanobacteriati</taxon>
        <taxon>Methanobacteriota</taxon>
        <taxon>Stenosarchaea group</taxon>
        <taxon>Methanomicrobia</taxon>
        <taxon>Methanotrichales</taxon>
        <taxon>Methanotrichaceae</taxon>
        <taxon>Methanocrinis</taxon>
    </lineage>
</organism>
<comment type="subcellular location">
    <subcellularLocation>
        <location evidence="1">Cell membrane</location>
        <topology evidence="1">Multi-pass membrane protein</topology>
    </subcellularLocation>
    <subcellularLocation>
        <location evidence="6">Membrane</location>
        <topology evidence="6">Multi-pass membrane protein</topology>
    </subcellularLocation>
</comment>
<comment type="similarity">
    <text evidence="6">Belongs to the exbB/tolQ family.</text>
</comment>
<reference evidence="9 10" key="1">
    <citation type="submission" date="2023-03" db="EMBL/GenBank/DDBJ databases">
        <title>Whole genome sequencing of Methanotrichaceae archaeon M04Ac.</title>
        <authorList>
            <person name="Khomyakova M.A."/>
            <person name="Merkel A.Y."/>
            <person name="Slobodkin A.I."/>
        </authorList>
    </citation>
    <scope>NUCLEOTIDE SEQUENCE [LARGE SCALE GENOMIC DNA]</scope>
    <source>
        <strain evidence="9 10">M04Ac</strain>
    </source>
</reference>
<dbReference type="Pfam" id="PF01618">
    <property type="entry name" value="MotA_ExbB"/>
    <property type="match status" value="1"/>
</dbReference>
<keyword evidence="6" id="KW-0813">Transport</keyword>
<sequence length="222" mass="24031">MSVYIEIVNVLFVFSTALLYPVILALLLLFGWSLALLGSLISEYTSRHRDLALLERVCAEASEMARSGREDLACTAVKGYRAHPQVSRALSDAARSFRSDTFAARIEKTLQDAELGMGKALEPVKIGVRVGPMLGLMGTLIPMGPALISLSQGDIQQMADSLVIAFSTTVIGLAVGGICYGTYVVRNRWYRQDLSDLEYAAELLSSENCRRTFLGGDGEASG</sequence>
<dbReference type="InterPro" id="IPR002898">
    <property type="entry name" value="MotA_ExbB_proton_chnl"/>
</dbReference>
<evidence type="ECO:0000256" key="2">
    <source>
        <dbReference type="ARBA" id="ARBA00022475"/>
    </source>
</evidence>
<keyword evidence="6" id="KW-0653">Protein transport</keyword>